<comment type="subunit">
    <text evidence="4">MCR is a hexamer of two alpha, two beta, and two gamma chains, forming a dimer of heterotrimers.</text>
</comment>
<evidence type="ECO:0000256" key="7">
    <source>
        <dbReference type="ARBA" id="ARBA00047772"/>
    </source>
</evidence>
<dbReference type="InterPro" id="IPR022680">
    <property type="entry name" value="Me_CoM_Rdtase_bsu_N"/>
</dbReference>
<dbReference type="InterPro" id="IPR003179">
    <property type="entry name" value="Me_CoM_Rdtase_bsu"/>
</dbReference>
<dbReference type="AlphaFoldDB" id="A0A062VBI1"/>
<sequence length="434" mass="45740">MADSIDLYSDRGAKLKSGVDLNAISPMKNAAIKKIVTGIKRTAAVDLAGIEKTLATSSIGGKGRKIPGREMKLDIVKNADKIRSKVADLVKVENGDDTNVESLNGGKQLLVQVPSPRIDVAAEYVSSLTCAAQATTLAIIDQFNIGMFDGPTIKSAVWGQYPQTLDMVGGNVKSIVEIPQKDEGFGYTLRNVMANHLAATCRFNAMNTAALCSTLETVGVFEMGDALGIQERHRLLAYSHQGLNANNLVYGTVKEQGKTGTIGTVVHAIVGKALDDKIISADKKFASGYTTYKTSDVGRWNAYCAAGTMAATMVNCGAMRAPQSVSAVLLYFNDIVEKETSLPGCDFGKVQGVAVGFSFFSHSIYGGGGPGTFNGNHVTTRHSKGLGVPCVAAAVALDAGVQIYSPAKTSQLVGDVFSAVDEFREPIKAIAEAV</sequence>
<keyword evidence="5 8" id="KW-0808">Transferase</keyword>
<dbReference type="InterPro" id="IPR015823">
    <property type="entry name" value="Me_CoM_Rdtase_asu_N_sub2"/>
</dbReference>
<comment type="catalytic activity">
    <reaction evidence="7">
        <text>coenzyme B + methyl-coenzyme M = methane + coenzyme M-coenzyme B heterodisulfide</text>
        <dbReference type="Rhea" id="RHEA:12532"/>
        <dbReference type="ChEBI" id="CHEBI:16183"/>
        <dbReference type="ChEBI" id="CHEBI:58286"/>
        <dbReference type="ChEBI" id="CHEBI:58411"/>
        <dbReference type="ChEBI" id="CHEBI:58596"/>
        <dbReference type="EC" id="2.8.4.1"/>
    </reaction>
    <physiologicalReaction direction="left-to-right" evidence="7">
        <dbReference type="Rhea" id="RHEA:12533"/>
    </physiologicalReaction>
</comment>
<evidence type="ECO:0000256" key="3">
    <source>
        <dbReference type="ARBA" id="ARBA00010675"/>
    </source>
</evidence>
<organism evidence="11 12">
    <name type="scientific">Candidatus Methanoperedens nitratireducens</name>
    <dbReference type="NCBI Taxonomy" id="1392998"/>
    <lineage>
        <taxon>Archaea</taxon>
        <taxon>Methanobacteriati</taxon>
        <taxon>Methanobacteriota</taxon>
        <taxon>Stenosarchaea group</taxon>
        <taxon>Methanomicrobia</taxon>
        <taxon>Methanosarcinales</taxon>
        <taxon>ANME-2 cluster</taxon>
        <taxon>Candidatus Methanoperedentaceae</taxon>
        <taxon>Candidatus Methanoperedens</taxon>
    </lineage>
</organism>
<dbReference type="NCBIfam" id="TIGR03257">
    <property type="entry name" value="met_CoM_red_bet"/>
    <property type="match status" value="1"/>
</dbReference>
<evidence type="ECO:0000256" key="5">
    <source>
        <dbReference type="ARBA" id="ARBA00022679"/>
    </source>
</evidence>
<dbReference type="OrthoDB" id="52873at2157"/>
<dbReference type="SUPFAM" id="SSF55088">
    <property type="entry name" value="Methyl-coenzyme M reductase subunits"/>
    <property type="match status" value="1"/>
</dbReference>
<dbReference type="UniPathway" id="UPA00646">
    <property type="reaction ID" value="UER00699"/>
</dbReference>
<comment type="similarity">
    <text evidence="3">Belongs to the methyl-coenzyme M reductase beta subunit family.</text>
</comment>
<evidence type="ECO:0000259" key="9">
    <source>
        <dbReference type="Pfam" id="PF02241"/>
    </source>
</evidence>
<dbReference type="GO" id="GO:0015948">
    <property type="term" value="P:methanogenesis"/>
    <property type="evidence" value="ECO:0007669"/>
    <property type="project" value="UniProtKB-UniRule"/>
</dbReference>
<keyword evidence="6 8" id="KW-0484">Methanogenesis</keyword>
<evidence type="ECO:0000259" key="10">
    <source>
        <dbReference type="Pfam" id="PF02783"/>
    </source>
</evidence>
<dbReference type="InterPro" id="IPR022679">
    <property type="entry name" value="Me_CoM_Rdtase_bsu_C"/>
</dbReference>
<keyword evidence="12" id="KW-1185">Reference proteome</keyword>
<evidence type="ECO:0000256" key="4">
    <source>
        <dbReference type="ARBA" id="ARBA00011155"/>
    </source>
</evidence>
<proteinExistence type="inferred from homology"/>
<dbReference type="Proteomes" id="UP000027153">
    <property type="component" value="Unassembled WGS sequence"/>
</dbReference>
<comment type="cofactor">
    <cofactor evidence="1">
        <name>coenzyme F430</name>
        <dbReference type="ChEBI" id="CHEBI:60540"/>
    </cofactor>
</comment>
<dbReference type="RefSeq" id="WP_048089608.1">
    <property type="nucleotide sequence ID" value="NZ_JMIY01000002.1"/>
</dbReference>
<dbReference type="Pfam" id="PF02241">
    <property type="entry name" value="MCR_beta"/>
    <property type="match status" value="1"/>
</dbReference>
<dbReference type="EMBL" id="JMIY01000002">
    <property type="protein sequence ID" value="KCZ72670.1"/>
    <property type="molecule type" value="Genomic_DNA"/>
</dbReference>
<dbReference type="SUPFAM" id="SSF48081">
    <property type="entry name" value="Methyl-coenzyme M reductase alpha and beta chain C-terminal domain"/>
    <property type="match status" value="1"/>
</dbReference>
<evidence type="ECO:0000256" key="1">
    <source>
        <dbReference type="ARBA" id="ARBA00001952"/>
    </source>
</evidence>
<dbReference type="Gene3D" id="3.30.70.470">
    <property type="match status" value="1"/>
</dbReference>
<comment type="pathway">
    <text evidence="2 8">One-carbon metabolism; methyl-coenzyme M reduction; methane from methyl-coenzyme M: step 1/1.</text>
</comment>
<dbReference type="Pfam" id="PF02783">
    <property type="entry name" value="MCR_beta_N"/>
    <property type="match status" value="1"/>
</dbReference>
<evidence type="ECO:0000313" key="11">
    <source>
        <dbReference type="EMBL" id="KCZ72670.1"/>
    </source>
</evidence>
<feature type="domain" description="Methyl-coenzyme M reductase beta subunit N-terminal" evidence="10">
    <location>
        <begin position="3"/>
        <end position="184"/>
    </location>
</feature>
<dbReference type="GO" id="GO:0050524">
    <property type="term" value="F:coenzyme-B sulfoethylthiotransferase activity"/>
    <property type="evidence" value="ECO:0007669"/>
    <property type="project" value="UniProtKB-UniRule"/>
</dbReference>
<evidence type="ECO:0000313" key="12">
    <source>
        <dbReference type="Proteomes" id="UP000027153"/>
    </source>
</evidence>
<comment type="subunit">
    <text evidence="8">Hexamer of two alpha, two beta, and two gamma chains.</text>
</comment>
<reference evidence="11 12" key="1">
    <citation type="journal article" date="2013" name="Nature">
        <title>Anaerobic oxidation of methane coupled to nitrate reduction in a novel archaeal lineage.</title>
        <authorList>
            <person name="Haroon M.F."/>
            <person name="Hu S."/>
            <person name="Shi Y."/>
            <person name="Imelfort M."/>
            <person name="Keller J."/>
            <person name="Hugenholtz P."/>
            <person name="Yuan Z."/>
            <person name="Tyson G.W."/>
        </authorList>
    </citation>
    <scope>NUCLEOTIDE SEQUENCE [LARGE SCALE GENOMIC DNA]</scope>
    <source>
        <strain evidence="11 12">ANME-2d</strain>
    </source>
</reference>
<accession>A0A062VBI1</accession>
<evidence type="ECO:0000256" key="6">
    <source>
        <dbReference type="ARBA" id="ARBA00022994"/>
    </source>
</evidence>
<dbReference type="Gene3D" id="1.20.840.10">
    <property type="entry name" value="Methyl-coenzyme M reductase, alpha/beta subunit, C-terminal"/>
    <property type="match status" value="1"/>
</dbReference>
<gene>
    <name evidence="11" type="ORF">ANME2D_01101</name>
</gene>
<dbReference type="InterPro" id="IPR008924">
    <property type="entry name" value="Me_CoM_Rdtase_asu/bsu_C"/>
</dbReference>
<protein>
    <recommendedName>
        <fullName evidence="8">Methyl-coenzyme M reductase subunit beta</fullName>
        <ecNumber evidence="8">2.8.4.1</ecNumber>
    </recommendedName>
    <alternativeName>
        <fullName evidence="8">Coenzyme-B sulfoethylthiotransferase beta</fullName>
    </alternativeName>
</protein>
<comment type="caution">
    <text evidence="11">The sequence shown here is derived from an EMBL/GenBank/DDBJ whole genome shotgun (WGS) entry which is preliminary data.</text>
</comment>
<feature type="domain" description="Methyl-coenzyme M reductase beta subunit C-terminal" evidence="9">
    <location>
        <begin position="186"/>
        <end position="433"/>
    </location>
</feature>
<name>A0A062VBI1_9EURY</name>
<dbReference type="InterPro" id="IPR009024">
    <property type="entry name" value="Me_CoM_Rdtase_Fd-like_fold"/>
</dbReference>
<evidence type="ECO:0000256" key="2">
    <source>
        <dbReference type="ARBA" id="ARBA00005149"/>
    </source>
</evidence>
<dbReference type="PATRIC" id="fig|1392998.3.peg.1268"/>
<dbReference type="PIRSF" id="PIRSF000263">
    <property type="entry name" value="Meth_CoM_rd_beta"/>
    <property type="match status" value="1"/>
</dbReference>
<dbReference type="EC" id="2.8.4.1" evidence="8"/>
<evidence type="ECO:0000256" key="8">
    <source>
        <dbReference type="PIRNR" id="PIRNR000263"/>
    </source>
</evidence>